<feature type="domain" description="Mechanosensitive ion channel MscS" evidence="8">
    <location>
        <begin position="251"/>
        <end position="316"/>
    </location>
</feature>
<keyword evidence="6 7" id="KW-0472">Membrane</keyword>
<evidence type="ECO:0000256" key="2">
    <source>
        <dbReference type="ARBA" id="ARBA00008017"/>
    </source>
</evidence>
<organism evidence="10 11">
    <name type="scientific">Sphingomonas qomolangmaensis</name>
    <dbReference type="NCBI Taxonomy" id="2918765"/>
    <lineage>
        <taxon>Bacteria</taxon>
        <taxon>Pseudomonadati</taxon>
        <taxon>Pseudomonadota</taxon>
        <taxon>Alphaproteobacteria</taxon>
        <taxon>Sphingomonadales</taxon>
        <taxon>Sphingomonadaceae</taxon>
        <taxon>Sphingomonas</taxon>
    </lineage>
</organism>
<sequence>MKIVTAWLAANGFTVPTQPQLIEAAIAGALTIAALAVGWYASRTIGPRLAQLAADRAGLKDGPFQPQICAIVRHVSAALLLAIILASRSWEALATLPIGLALSAAAARATVALLRSANLSRWVSWGVAGFVFLSLFSYSVGGLTPVTTVLGRIGVEVGSKRITLLSVVTLIIASVAIYAIARLANRVINHAIGQARGFDPAQKLLFQKLAGIVVIVVAFFVGVDMLGIDLTTFAIFGGAFGLAIGFGLQKTIGNLIAGIILLMDRSIKPGDVIVIGEAVGQVNKIGVRAVSIITRDGKEHLIPNENLMTQEVENWSFSDRNVRVRIPVGVSYHCDLKLAQELMLRAANDSPRVLKSPKPNVWLAAFGDNAVEHEILAWVSDPESGIGNVRSDVLNRLWWLFKEHGIEIPFPQRDIHVRNWPAAAPAAVTDRNPT</sequence>
<evidence type="ECO:0000256" key="1">
    <source>
        <dbReference type="ARBA" id="ARBA00004651"/>
    </source>
</evidence>
<feature type="transmembrane region" description="Helical" evidence="7">
    <location>
        <begin position="205"/>
        <end position="228"/>
    </location>
</feature>
<evidence type="ECO:0000256" key="7">
    <source>
        <dbReference type="SAM" id="Phobius"/>
    </source>
</evidence>
<feature type="transmembrane region" description="Helical" evidence="7">
    <location>
        <begin position="162"/>
        <end position="184"/>
    </location>
</feature>
<evidence type="ECO:0000256" key="4">
    <source>
        <dbReference type="ARBA" id="ARBA00022692"/>
    </source>
</evidence>
<dbReference type="Pfam" id="PF21082">
    <property type="entry name" value="MS_channel_3rd"/>
    <property type="match status" value="1"/>
</dbReference>
<dbReference type="Gene3D" id="2.30.30.60">
    <property type="match status" value="1"/>
</dbReference>
<gene>
    <name evidence="10" type="ORF">NMP03_11410</name>
</gene>
<dbReference type="InterPro" id="IPR023408">
    <property type="entry name" value="MscS_beta-dom_sf"/>
</dbReference>
<feature type="transmembrane region" description="Helical" evidence="7">
    <location>
        <begin position="24"/>
        <end position="42"/>
    </location>
</feature>
<feature type="transmembrane region" description="Helical" evidence="7">
    <location>
        <begin position="123"/>
        <end position="142"/>
    </location>
</feature>
<name>A0ABY5L6W3_9SPHN</name>
<keyword evidence="3" id="KW-1003">Cell membrane</keyword>
<comment type="subcellular location">
    <subcellularLocation>
        <location evidence="1">Cell membrane</location>
        <topology evidence="1">Multi-pass membrane protein</topology>
    </subcellularLocation>
</comment>
<dbReference type="Proteomes" id="UP001058533">
    <property type="component" value="Chromosome"/>
</dbReference>
<dbReference type="InterPro" id="IPR006685">
    <property type="entry name" value="MscS_channel_2nd"/>
</dbReference>
<evidence type="ECO:0000259" key="8">
    <source>
        <dbReference type="Pfam" id="PF00924"/>
    </source>
</evidence>
<evidence type="ECO:0000256" key="3">
    <source>
        <dbReference type="ARBA" id="ARBA00022475"/>
    </source>
</evidence>
<dbReference type="SUPFAM" id="SSF50182">
    <property type="entry name" value="Sm-like ribonucleoproteins"/>
    <property type="match status" value="1"/>
</dbReference>
<accession>A0ABY5L6W3</accession>
<feature type="transmembrane region" description="Helical" evidence="7">
    <location>
        <begin position="234"/>
        <end position="262"/>
    </location>
</feature>
<keyword evidence="5 7" id="KW-1133">Transmembrane helix</keyword>
<evidence type="ECO:0000313" key="11">
    <source>
        <dbReference type="Proteomes" id="UP001058533"/>
    </source>
</evidence>
<dbReference type="InterPro" id="IPR011014">
    <property type="entry name" value="MscS_channel_TM-2"/>
</dbReference>
<dbReference type="SUPFAM" id="SSF82689">
    <property type="entry name" value="Mechanosensitive channel protein MscS (YggB), C-terminal domain"/>
    <property type="match status" value="1"/>
</dbReference>
<evidence type="ECO:0000259" key="9">
    <source>
        <dbReference type="Pfam" id="PF21082"/>
    </source>
</evidence>
<dbReference type="InterPro" id="IPR011066">
    <property type="entry name" value="MscS_channel_C_sf"/>
</dbReference>
<dbReference type="RefSeq" id="WP_256505537.1">
    <property type="nucleotide sequence ID" value="NZ_CP101740.1"/>
</dbReference>
<protein>
    <submittedName>
        <fullName evidence="10">Mechanosensitive ion channel</fullName>
    </submittedName>
</protein>
<comment type="similarity">
    <text evidence="2">Belongs to the MscS (TC 1.A.23) family.</text>
</comment>
<evidence type="ECO:0000313" key="10">
    <source>
        <dbReference type="EMBL" id="UUL81803.1"/>
    </source>
</evidence>
<dbReference type="Pfam" id="PF00924">
    <property type="entry name" value="MS_channel_2nd"/>
    <property type="match status" value="1"/>
</dbReference>
<reference evidence="10" key="1">
    <citation type="submission" date="2022-07" db="EMBL/GenBank/DDBJ databases">
        <title>Sphingomonas sp. nov., a novel bacterium isolated from the north slope of the Mount Everest.</title>
        <authorList>
            <person name="Cui X."/>
            <person name="Liu Y."/>
        </authorList>
    </citation>
    <scope>NUCLEOTIDE SEQUENCE</scope>
    <source>
        <strain evidence="10">S5-59</strain>
    </source>
</reference>
<dbReference type="InterPro" id="IPR049278">
    <property type="entry name" value="MS_channel_C"/>
</dbReference>
<evidence type="ECO:0000256" key="6">
    <source>
        <dbReference type="ARBA" id="ARBA00023136"/>
    </source>
</evidence>
<dbReference type="PANTHER" id="PTHR30347:SF1">
    <property type="entry name" value="MECHANOSENSITIVE CHANNEL MSCK"/>
    <property type="match status" value="1"/>
</dbReference>
<dbReference type="Gene3D" id="3.30.70.100">
    <property type="match status" value="1"/>
</dbReference>
<proteinExistence type="inferred from homology"/>
<keyword evidence="11" id="KW-1185">Reference proteome</keyword>
<dbReference type="EMBL" id="CP101740">
    <property type="protein sequence ID" value="UUL81803.1"/>
    <property type="molecule type" value="Genomic_DNA"/>
</dbReference>
<dbReference type="InterPro" id="IPR010920">
    <property type="entry name" value="LSM_dom_sf"/>
</dbReference>
<keyword evidence="4 7" id="KW-0812">Transmembrane</keyword>
<dbReference type="Gene3D" id="1.10.287.1260">
    <property type="match status" value="1"/>
</dbReference>
<evidence type="ECO:0000256" key="5">
    <source>
        <dbReference type="ARBA" id="ARBA00022989"/>
    </source>
</evidence>
<dbReference type="SUPFAM" id="SSF82861">
    <property type="entry name" value="Mechanosensitive channel protein MscS (YggB), transmembrane region"/>
    <property type="match status" value="1"/>
</dbReference>
<feature type="domain" description="Mechanosensitive ion channel MscS C-terminal" evidence="9">
    <location>
        <begin position="324"/>
        <end position="408"/>
    </location>
</feature>
<dbReference type="PANTHER" id="PTHR30347">
    <property type="entry name" value="POTASSIUM CHANNEL RELATED"/>
    <property type="match status" value="1"/>
</dbReference>
<dbReference type="InterPro" id="IPR052702">
    <property type="entry name" value="MscS-like_channel"/>
</dbReference>